<dbReference type="GO" id="GO:0006000">
    <property type="term" value="P:fructose metabolic process"/>
    <property type="evidence" value="ECO:0007669"/>
    <property type="project" value="InterPro"/>
</dbReference>
<dbReference type="InterPro" id="IPR013079">
    <property type="entry name" value="6Phosfructo_kin"/>
</dbReference>
<keyword evidence="4" id="KW-0511">Multifunctional enzyme</keyword>
<dbReference type="SMART" id="SM00855">
    <property type="entry name" value="PGAM"/>
    <property type="match status" value="1"/>
</dbReference>
<evidence type="ECO:0000256" key="2">
    <source>
        <dbReference type="ARBA" id="ARBA00022741"/>
    </source>
</evidence>
<sequence>MTSSHGRGMKGRSTHITVAPTLVVMVGLPARGKTYMAKKLTRYLNWIGVPTKVFNLGEYRRETTSQASSSFFSPENEEGAQLRRKIAVQALQDVKQYLSEDGSQIAVFDATNTTRDRRDLILAFCVENEYKYFFVESVCNDPKVIEANIMEVKLNNPDYCTCSQEEALLDFHRRIACYQRSYEPLSEMLDKDLPFMKVIDVGRQFLVNCVQEHLQSRVVYYLMHVHVQPHCVLLCRNGESEGERDGRLGGDSDLTSNGEKFASRLSEFVERLGKPHLQVWSSQMRRAVRTAEMLNCEYLQWKVLNELDAGICEDFTYDEFQQKYPSEYNMRELDKYFYRFPRGESYQDLVQRLEPVILELERQENVLVLAHQAVLRCLLAYFLDKSAGCRMESIYLDVPAANTHKARSLQRSRNSKPSPLQRRNSFSPLTSPVCKFVGLFSDNVEDSPFSP</sequence>
<evidence type="ECO:0000256" key="6">
    <source>
        <dbReference type="SAM" id="MobiDB-lite"/>
    </source>
</evidence>
<evidence type="ECO:0000256" key="5">
    <source>
        <dbReference type="PIRSR" id="PIRSR613078-2"/>
    </source>
</evidence>
<dbReference type="GO" id="GO:0004331">
    <property type="term" value="F:fructose-2,6-bisphosphate 2-phosphatase activity"/>
    <property type="evidence" value="ECO:0007669"/>
    <property type="project" value="TreeGrafter"/>
</dbReference>
<feature type="domain" description="6-phosphofructo-2-kinase" evidence="7">
    <location>
        <begin position="14"/>
        <end position="229"/>
    </location>
</feature>
<dbReference type="Gene3D" id="3.40.50.1240">
    <property type="entry name" value="Phosphoglycerate mutase-like"/>
    <property type="match status" value="1"/>
</dbReference>
<keyword evidence="2" id="KW-0547">Nucleotide-binding</keyword>
<organism evidence="8 9">
    <name type="scientific">Eptatretus burgeri</name>
    <name type="common">Inshore hagfish</name>
    <dbReference type="NCBI Taxonomy" id="7764"/>
    <lineage>
        <taxon>Eukaryota</taxon>
        <taxon>Metazoa</taxon>
        <taxon>Chordata</taxon>
        <taxon>Craniata</taxon>
        <taxon>Vertebrata</taxon>
        <taxon>Cyclostomata</taxon>
        <taxon>Myxini</taxon>
        <taxon>Myxiniformes</taxon>
        <taxon>Myxinidae</taxon>
        <taxon>Eptatretinae</taxon>
        <taxon>Eptatretus</taxon>
    </lineage>
</organism>
<dbReference type="GeneTree" id="ENSGT00950000182835"/>
<dbReference type="AlphaFoldDB" id="A0A8C4QVH6"/>
<dbReference type="PANTHER" id="PTHR10606">
    <property type="entry name" value="6-PHOSPHOFRUCTO-2-KINASE/FRUCTOSE-2,6-BISPHOSPHATASE"/>
    <property type="match status" value="1"/>
</dbReference>
<dbReference type="InterPro" id="IPR003094">
    <property type="entry name" value="6Pfruct_kin"/>
</dbReference>
<dbReference type="Proteomes" id="UP000694388">
    <property type="component" value="Unplaced"/>
</dbReference>
<dbReference type="GO" id="GO:0005524">
    <property type="term" value="F:ATP binding"/>
    <property type="evidence" value="ECO:0007669"/>
    <property type="project" value="UniProtKB-KW"/>
</dbReference>
<dbReference type="GO" id="GO:0005829">
    <property type="term" value="C:cytosol"/>
    <property type="evidence" value="ECO:0007669"/>
    <property type="project" value="TreeGrafter"/>
</dbReference>
<feature type="compositionally biased region" description="Polar residues" evidence="6">
    <location>
        <begin position="415"/>
        <end position="426"/>
    </location>
</feature>
<dbReference type="PANTHER" id="PTHR10606:SF44">
    <property type="entry name" value="6-PHOSPHOFRUCTO 2-KINASE_FRUCTOSE 2,6-BISPHOSPHATASE LONG FORM"/>
    <property type="match status" value="1"/>
</dbReference>
<accession>A0A8C4QVH6</accession>
<evidence type="ECO:0000313" key="9">
    <source>
        <dbReference type="Proteomes" id="UP000694388"/>
    </source>
</evidence>
<evidence type="ECO:0000256" key="4">
    <source>
        <dbReference type="ARBA" id="ARBA00023268"/>
    </source>
</evidence>
<evidence type="ECO:0000259" key="7">
    <source>
        <dbReference type="Pfam" id="PF01591"/>
    </source>
</evidence>
<dbReference type="Pfam" id="PF01591">
    <property type="entry name" value="6PF2K"/>
    <property type="match status" value="1"/>
</dbReference>
<dbReference type="CDD" id="cd07067">
    <property type="entry name" value="HP_PGM_like"/>
    <property type="match status" value="1"/>
</dbReference>
<dbReference type="Gene3D" id="3.40.50.300">
    <property type="entry name" value="P-loop containing nucleotide triphosphate hydrolases"/>
    <property type="match status" value="1"/>
</dbReference>
<evidence type="ECO:0000256" key="3">
    <source>
        <dbReference type="ARBA" id="ARBA00022840"/>
    </source>
</evidence>
<feature type="region of interest" description="Disordered" evidence="6">
    <location>
        <begin position="406"/>
        <end position="426"/>
    </location>
</feature>
<dbReference type="Ensembl" id="ENSEBUT00000021686.1">
    <property type="protein sequence ID" value="ENSEBUP00000021109.1"/>
    <property type="gene ID" value="ENSEBUG00000013033.1"/>
</dbReference>
<keyword evidence="9" id="KW-1185">Reference proteome</keyword>
<protein>
    <recommendedName>
        <fullName evidence="7">6-phosphofructo-2-kinase domain-containing protein</fullName>
    </recommendedName>
</protein>
<keyword evidence="3" id="KW-0067">ATP-binding</keyword>
<dbReference type="Pfam" id="PF00300">
    <property type="entry name" value="His_Phos_1"/>
    <property type="match status" value="1"/>
</dbReference>
<dbReference type="InterPro" id="IPR029033">
    <property type="entry name" value="His_PPase_superfam"/>
</dbReference>
<dbReference type="SUPFAM" id="SSF53254">
    <property type="entry name" value="Phosphoglycerate mutase-like"/>
    <property type="match status" value="1"/>
</dbReference>
<feature type="binding site" evidence="5">
    <location>
        <position position="286"/>
    </location>
    <ligand>
        <name>substrate</name>
    </ligand>
</feature>
<dbReference type="InterPro" id="IPR013078">
    <property type="entry name" value="His_Pase_superF_clade-1"/>
</dbReference>
<name>A0A8C4QVH6_EPTBU</name>
<reference evidence="8" key="1">
    <citation type="submission" date="2025-08" db="UniProtKB">
        <authorList>
            <consortium name="Ensembl"/>
        </authorList>
    </citation>
    <scope>IDENTIFICATION</scope>
</reference>
<dbReference type="InterPro" id="IPR027417">
    <property type="entry name" value="P-loop_NTPase"/>
</dbReference>
<dbReference type="PRINTS" id="PR00991">
    <property type="entry name" value="6PFRUCTKNASE"/>
</dbReference>
<dbReference type="FunFam" id="3.40.50.300:FF:000047">
    <property type="entry name" value="6-phosphofructo-2-kinase/fructose-2, 6-bisphosphatase 3 isoform 2"/>
    <property type="match status" value="1"/>
</dbReference>
<reference evidence="8" key="2">
    <citation type="submission" date="2025-09" db="UniProtKB">
        <authorList>
            <consortium name="Ensembl"/>
        </authorList>
    </citation>
    <scope>IDENTIFICATION</scope>
</reference>
<evidence type="ECO:0000313" key="8">
    <source>
        <dbReference type="Ensembl" id="ENSEBUP00000021109.1"/>
    </source>
</evidence>
<dbReference type="SUPFAM" id="SSF52540">
    <property type="entry name" value="P-loop containing nucleoside triphosphate hydrolases"/>
    <property type="match status" value="1"/>
</dbReference>
<evidence type="ECO:0000256" key="1">
    <source>
        <dbReference type="ARBA" id="ARBA00008408"/>
    </source>
</evidence>
<dbReference type="GO" id="GO:0003873">
    <property type="term" value="F:6-phosphofructo-2-kinase activity"/>
    <property type="evidence" value="ECO:0007669"/>
    <property type="project" value="InterPro"/>
</dbReference>
<comment type="similarity">
    <text evidence="1">In the C-terminal section; belongs to the phosphoglycerate mutase family.</text>
</comment>
<proteinExistence type="inferred from homology"/>
<dbReference type="PIRSF" id="PIRSF000709">
    <property type="entry name" value="6PFK_2-Ptase"/>
    <property type="match status" value="1"/>
</dbReference>
<dbReference type="GO" id="GO:0006003">
    <property type="term" value="P:fructose 2,6-bisphosphate metabolic process"/>
    <property type="evidence" value="ECO:0007669"/>
    <property type="project" value="InterPro"/>
</dbReference>